<organism evidence="1 2">
    <name type="scientific">Rhizocola hellebori</name>
    <dbReference type="NCBI Taxonomy" id="1392758"/>
    <lineage>
        <taxon>Bacteria</taxon>
        <taxon>Bacillati</taxon>
        <taxon>Actinomycetota</taxon>
        <taxon>Actinomycetes</taxon>
        <taxon>Micromonosporales</taxon>
        <taxon>Micromonosporaceae</taxon>
        <taxon>Rhizocola</taxon>
    </lineage>
</organism>
<proteinExistence type="predicted"/>
<keyword evidence="2" id="KW-1185">Reference proteome</keyword>
<gene>
    <name evidence="1" type="ORF">Rhe02_05420</name>
</gene>
<evidence type="ECO:0000313" key="2">
    <source>
        <dbReference type="Proteomes" id="UP000612899"/>
    </source>
</evidence>
<evidence type="ECO:0000313" key="1">
    <source>
        <dbReference type="EMBL" id="GIH02475.1"/>
    </source>
</evidence>
<reference evidence="1" key="1">
    <citation type="submission" date="2021-01" db="EMBL/GenBank/DDBJ databases">
        <title>Whole genome shotgun sequence of Rhizocola hellebori NBRC 109834.</title>
        <authorList>
            <person name="Komaki H."/>
            <person name="Tamura T."/>
        </authorList>
    </citation>
    <scope>NUCLEOTIDE SEQUENCE</scope>
    <source>
        <strain evidence="1">NBRC 109834</strain>
    </source>
</reference>
<dbReference type="CDD" id="cd09598">
    <property type="entry name" value="M4_like"/>
    <property type="match status" value="1"/>
</dbReference>
<dbReference type="RefSeq" id="WP_203906419.1">
    <property type="nucleotide sequence ID" value="NZ_BONY01000002.1"/>
</dbReference>
<protein>
    <recommendedName>
        <fullName evidence="3">Peptidase M4</fullName>
    </recommendedName>
</protein>
<sequence>MEQKQAVYGRESLEGFVPGIQPPARRPLKIFAFDPSLRRAAGNLAVVDVVNEDVKPGPEGRLVQVVDYNATDDVYYPPINLDDPDVLIQRGLDPSDSDPRFHQQMVYAVVMKVIENFERALGRPFSFRRQQKLTVLPHAFEGENAFYDPETVSLLFGYFTADLDDPGPNLPGQTVFTCLSHDIVAHETTHAIIDRLRRHFNAPTNRDVLAFHEAIADIVAIFQHFSFPEVLHDQIRATRADLSKPGRLLELARQFGYATGSGKALRSATGLDQATPDPRLYTEVLEPHDRGSILVASVFDAFFRIYRNRTAGLVLAVTGGSGILPEGELQADLVTLATREAANAAQDVLTMCLRAFEYLPPVDVTFGDYLRAIVTADFELNPRDEFERRVSFIDAFRVRGIYAPAVSSLAEEALRLERPRELENASIPADVVTEVLASQFDVVEGGERKRRPSSGYLQLHDFAMANAAALQLDPTLPDNLSLQGFHPSFHLDENGQLLVELVAQWVQTPPEGDPRRLEIGGVVLRAGTTVVFAADGSVRYVAARPLPGPHLTYETHRAVAAQRVEEFQRYAGELDERDALQPWSDENYYATRMSRRAKITAAHLARPSRRSSDA</sequence>
<dbReference type="EMBL" id="BONY01000002">
    <property type="protein sequence ID" value="GIH02475.1"/>
    <property type="molecule type" value="Genomic_DNA"/>
</dbReference>
<comment type="caution">
    <text evidence="1">The sequence shown here is derived from an EMBL/GenBank/DDBJ whole genome shotgun (WGS) entry which is preliminary data.</text>
</comment>
<name>A0A8J3Q2A7_9ACTN</name>
<accession>A0A8J3Q2A7</accession>
<evidence type="ECO:0008006" key="3">
    <source>
        <dbReference type="Google" id="ProtNLM"/>
    </source>
</evidence>
<dbReference type="AlphaFoldDB" id="A0A8J3Q2A7"/>
<dbReference type="Proteomes" id="UP000612899">
    <property type="component" value="Unassembled WGS sequence"/>
</dbReference>
<dbReference type="SUPFAM" id="SSF55486">
    <property type="entry name" value="Metalloproteases ('zincins'), catalytic domain"/>
    <property type="match status" value="1"/>
</dbReference>